<feature type="region of interest" description="Disordered" evidence="6">
    <location>
        <begin position="32"/>
        <end position="79"/>
    </location>
</feature>
<evidence type="ECO:0000313" key="7">
    <source>
        <dbReference type="EMBL" id="ACO61649.1"/>
    </source>
</evidence>
<dbReference type="Gene3D" id="1.10.287.310">
    <property type="match status" value="1"/>
</dbReference>
<dbReference type="Pfam" id="PF00831">
    <property type="entry name" value="Ribosomal_L29"/>
    <property type="match status" value="1"/>
</dbReference>
<evidence type="ECO:0000256" key="4">
    <source>
        <dbReference type="ARBA" id="ARBA00040028"/>
    </source>
</evidence>
<dbReference type="InterPro" id="IPR036049">
    <property type="entry name" value="Ribosomal_uL29_sf"/>
</dbReference>
<keyword evidence="3" id="KW-0687">Ribonucleoprotein</keyword>
<reference evidence="7 8" key="1">
    <citation type="journal article" date="2009" name="Science">
        <title>Green evolution and dynamic adaptations revealed by genomes of the marine picoeukaryotes Micromonas.</title>
        <authorList>
            <person name="Worden A.Z."/>
            <person name="Lee J.H."/>
            <person name="Mock T."/>
            <person name="Rouze P."/>
            <person name="Simmons M.P."/>
            <person name="Aerts A.L."/>
            <person name="Allen A.E."/>
            <person name="Cuvelier M.L."/>
            <person name="Derelle E."/>
            <person name="Everett M.V."/>
            <person name="Foulon E."/>
            <person name="Grimwood J."/>
            <person name="Gundlach H."/>
            <person name="Henrissat B."/>
            <person name="Napoli C."/>
            <person name="McDonald S.M."/>
            <person name="Parker M.S."/>
            <person name="Rombauts S."/>
            <person name="Salamov A."/>
            <person name="Von Dassow P."/>
            <person name="Badger J.H."/>
            <person name="Coutinho P.M."/>
            <person name="Demir E."/>
            <person name="Dubchak I."/>
            <person name="Gentemann C."/>
            <person name="Eikrem W."/>
            <person name="Gready J.E."/>
            <person name="John U."/>
            <person name="Lanier W."/>
            <person name="Lindquist E.A."/>
            <person name="Lucas S."/>
            <person name="Mayer K.F."/>
            <person name="Moreau H."/>
            <person name="Not F."/>
            <person name="Otillar R."/>
            <person name="Panaud O."/>
            <person name="Pangilinan J."/>
            <person name="Paulsen I."/>
            <person name="Piegu B."/>
            <person name="Poliakov A."/>
            <person name="Robbens S."/>
            <person name="Schmutz J."/>
            <person name="Toulza E."/>
            <person name="Wyss T."/>
            <person name="Zelensky A."/>
            <person name="Zhou K."/>
            <person name="Armbrust E.V."/>
            <person name="Bhattacharya D."/>
            <person name="Goodenough U.W."/>
            <person name="Van de Peer Y."/>
            <person name="Grigoriev I.V."/>
        </authorList>
    </citation>
    <scope>NUCLEOTIDE SEQUENCE [LARGE SCALE GENOMIC DNA]</scope>
    <source>
        <strain evidence="8">RCC299 / NOUM17</strain>
    </source>
</reference>
<name>C1E107_MICCC</name>
<proteinExistence type="inferred from homology"/>
<dbReference type="KEGG" id="mis:MICPUN_56703"/>
<dbReference type="STRING" id="296587.C1E107"/>
<dbReference type="GO" id="GO:0022625">
    <property type="term" value="C:cytosolic large ribosomal subunit"/>
    <property type="evidence" value="ECO:0007669"/>
    <property type="project" value="TreeGrafter"/>
</dbReference>
<dbReference type="GO" id="GO:0006412">
    <property type="term" value="P:translation"/>
    <property type="evidence" value="ECO:0007669"/>
    <property type="project" value="InterPro"/>
</dbReference>
<feature type="compositionally biased region" description="Basic and acidic residues" evidence="6">
    <location>
        <begin position="46"/>
        <end position="69"/>
    </location>
</feature>
<keyword evidence="8" id="KW-1185">Reference proteome</keyword>
<dbReference type="InterPro" id="IPR001854">
    <property type="entry name" value="Ribosomal_uL29"/>
</dbReference>
<sequence length="230" mass="25420">MAAFTVSMSALVGAPVKVRRIARARAQFVPSSVVGTSPAPQGFHGRSGEKASGERRAETTRRENRERSTRARHATGARARSSLAILAARESGEAARRSQTARAARDVIAARAVVARKAVQQRGARLIVRAEGEEAKADSFAGLKPTKAADFKSMSNDELNAQIVEAKKMLFELRMKQSTRKEYKGHHFGILKTKIAQIRTVKREREVTEGVNKRDSRKIKREERAANIYL</sequence>
<keyword evidence="2" id="KW-0689">Ribosomal protein</keyword>
<protein>
    <recommendedName>
        <fullName evidence="4">Large ribosomal subunit protein uL29c</fullName>
    </recommendedName>
    <alternativeName>
        <fullName evidence="5">50S ribosomal protein L29, chloroplastic</fullName>
    </alternativeName>
</protein>
<dbReference type="InParanoid" id="C1E107"/>
<dbReference type="PANTHER" id="PTHR10916">
    <property type="entry name" value="60S RIBOSOMAL PROTEIN L35/50S RIBOSOMAL PROTEIN L29"/>
    <property type="match status" value="1"/>
</dbReference>
<dbReference type="AlphaFoldDB" id="C1E107"/>
<dbReference type="CDD" id="cd00427">
    <property type="entry name" value="Ribosomal_L29_HIP"/>
    <property type="match status" value="1"/>
</dbReference>
<dbReference type="eggNOG" id="KOG3436">
    <property type="taxonomic scope" value="Eukaryota"/>
</dbReference>
<dbReference type="InterPro" id="IPR050063">
    <property type="entry name" value="Ribosomal_protein_uL29"/>
</dbReference>
<gene>
    <name evidence="7" type="ORF">MICPUN_56703</name>
</gene>
<evidence type="ECO:0000256" key="3">
    <source>
        <dbReference type="ARBA" id="ARBA00023274"/>
    </source>
</evidence>
<evidence type="ECO:0000256" key="5">
    <source>
        <dbReference type="ARBA" id="ARBA00042960"/>
    </source>
</evidence>
<dbReference type="NCBIfam" id="TIGR00012">
    <property type="entry name" value="L29"/>
    <property type="match status" value="1"/>
</dbReference>
<evidence type="ECO:0000313" key="8">
    <source>
        <dbReference type="Proteomes" id="UP000002009"/>
    </source>
</evidence>
<accession>C1E107</accession>
<dbReference type="GO" id="GO:0003735">
    <property type="term" value="F:structural constituent of ribosome"/>
    <property type="evidence" value="ECO:0007669"/>
    <property type="project" value="InterPro"/>
</dbReference>
<dbReference type="GeneID" id="8242025"/>
<dbReference type="EMBL" id="CP001324">
    <property type="protein sequence ID" value="ACO61649.1"/>
    <property type="molecule type" value="Genomic_DNA"/>
</dbReference>
<dbReference type="OrthoDB" id="528635at2759"/>
<organism evidence="7 8">
    <name type="scientific">Micromonas commoda (strain RCC299 / NOUM17 / CCMP2709)</name>
    <name type="common">Picoplanktonic green alga</name>
    <dbReference type="NCBI Taxonomy" id="296587"/>
    <lineage>
        <taxon>Eukaryota</taxon>
        <taxon>Viridiplantae</taxon>
        <taxon>Chlorophyta</taxon>
        <taxon>Mamiellophyceae</taxon>
        <taxon>Mamiellales</taxon>
        <taxon>Mamiellaceae</taxon>
        <taxon>Micromonas</taxon>
    </lineage>
</organism>
<dbReference type="PANTHER" id="PTHR10916:SF0">
    <property type="entry name" value="LARGE RIBOSOMAL SUBUNIT PROTEIN UL29C"/>
    <property type="match status" value="1"/>
</dbReference>
<dbReference type="RefSeq" id="XP_002500391.1">
    <property type="nucleotide sequence ID" value="XM_002500345.1"/>
</dbReference>
<evidence type="ECO:0000256" key="2">
    <source>
        <dbReference type="ARBA" id="ARBA00022980"/>
    </source>
</evidence>
<evidence type="ECO:0000256" key="1">
    <source>
        <dbReference type="ARBA" id="ARBA00009254"/>
    </source>
</evidence>
<dbReference type="Proteomes" id="UP000002009">
    <property type="component" value="Chromosome 3"/>
</dbReference>
<comment type="similarity">
    <text evidence="1">Belongs to the universal ribosomal protein uL29 family.</text>
</comment>
<evidence type="ECO:0000256" key="6">
    <source>
        <dbReference type="SAM" id="MobiDB-lite"/>
    </source>
</evidence>
<dbReference type="SUPFAM" id="SSF46561">
    <property type="entry name" value="Ribosomal protein L29 (L29p)"/>
    <property type="match status" value="1"/>
</dbReference>
<dbReference type="HAMAP" id="MF_00374">
    <property type="entry name" value="Ribosomal_uL29"/>
    <property type="match status" value="1"/>
</dbReference>